<feature type="region of interest" description="Disordered" evidence="1">
    <location>
        <begin position="410"/>
        <end position="429"/>
    </location>
</feature>
<evidence type="ECO:0000256" key="1">
    <source>
        <dbReference type="SAM" id="MobiDB-lite"/>
    </source>
</evidence>
<sequence length="442" mass="49182">MEKSVRTPEKFGEDLQRLQISSEPGYAIQLKSGDSKYSVTREKEEKHTATLYTRMSLKESFHKSFGLFPAHIRSQEGPIGFSLCYHMVSYRISRVRGERRKQTKQESKQMNKEDARRAPHTKYLPGTQAQQGSSTSQAMSSSPQQDSTTTQKEASRHRIAKTGVVQEQQIIGYRSAAEVLPDFGSCKFGTKNSEGKILEASGSKQEKKGREKDRKKEIGRHGGKSEIGGTAKKGTQVQPGSHQYRLWMLVKQLLSASSASSHNRAFKITFTEGFSRNTSSLLSDDAQILSQFMSELQSPFTQLPVKDAANVHGKWHNNANNLNSKEMFTFEGGSHLTSSRKSPCNGSSEACNSPVLNANYESSNKYLPAFWCSPSNRHARVEVPVYLGHRQLFSGTQEWLMVLLLTAGHHHPQAGSSNPQNSAGKMRSRKHLICSGAVKLGR</sequence>
<dbReference type="Proteomes" id="UP000296049">
    <property type="component" value="Unassembled WGS sequence"/>
</dbReference>
<name>R0M3D6_ANAPL</name>
<gene>
    <name evidence="2" type="ORF">Anapl_11866</name>
</gene>
<evidence type="ECO:0000313" key="2">
    <source>
        <dbReference type="EMBL" id="EOB08625.1"/>
    </source>
</evidence>
<feature type="region of interest" description="Disordered" evidence="1">
    <location>
        <begin position="96"/>
        <end position="161"/>
    </location>
</feature>
<proteinExistence type="predicted"/>
<feature type="region of interest" description="Disordered" evidence="1">
    <location>
        <begin position="197"/>
        <end position="238"/>
    </location>
</feature>
<feature type="compositionally biased region" description="Low complexity" evidence="1">
    <location>
        <begin position="125"/>
        <end position="151"/>
    </location>
</feature>
<accession>R0M3D6</accession>
<dbReference type="AlphaFoldDB" id="R0M3D6"/>
<feature type="compositionally biased region" description="Polar residues" evidence="1">
    <location>
        <begin position="414"/>
        <end position="423"/>
    </location>
</feature>
<feature type="compositionally biased region" description="Basic and acidic residues" evidence="1">
    <location>
        <begin position="103"/>
        <end position="117"/>
    </location>
</feature>
<keyword evidence="3" id="KW-1185">Reference proteome</keyword>
<feature type="compositionally biased region" description="Basic and acidic residues" evidence="1">
    <location>
        <begin position="204"/>
        <end position="224"/>
    </location>
</feature>
<protein>
    <submittedName>
        <fullName evidence="2">Uncharacterized protein</fullName>
    </submittedName>
</protein>
<evidence type="ECO:0000313" key="3">
    <source>
        <dbReference type="Proteomes" id="UP000296049"/>
    </source>
</evidence>
<organism evidence="2 3">
    <name type="scientific">Anas platyrhynchos</name>
    <name type="common">Mallard</name>
    <name type="synonym">Anas boschas</name>
    <dbReference type="NCBI Taxonomy" id="8839"/>
    <lineage>
        <taxon>Eukaryota</taxon>
        <taxon>Metazoa</taxon>
        <taxon>Chordata</taxon>
        <taxon>Craniata</taxon>
        <taxon>Vertebrata</taxon>
        <taxon>Euteleostomi</taxon>
        <taxon>Archelosauria</taxon>
        <taxon>Archosauria</taxon>
        <taxon>Dinosauria</taxon>
        <taxon>Saurischia</taxon>
        <taxon>Theropoda</taxon>
        <taxon>Coelurosauria</taxon>
        <taxon>Aves</taxon>
        <taxon>Neognathae</taxon>
        <taxon>Galloanserae</taxon>
        <taxon>Anseriformes</taxon>
        <taxon>Anatidae</taxon>
        <taxon>Anatinae</taxon>
        <taxon>Anas</taxon>
    </lineage>
</organism>
<reference evidence="3" key="1">
    <citation type="journal article" date="2013" name="Nat. Genet.">
        <title>The duck genome and transcriptome provide insight into an avian influenza virus reservoir species.</title>
        <authorList>
            <person name="Huang Y."/>
            <person name="Li Y."/>
            <person name="Burt D.W."/>
            <person name="Chen H."/>
            <person name="Zhang Y."/>
            <person name="Qian W."/>
            <person name="Kim H."/>
            <person name="Gan S."/>
            <person name="Zhao Y."/>
            <person name="Li J."/>
            <person name="Yi K."/>
            <person name="Feng H."/>
            <person name="Zhu P."/>
            <person name="Li B."/>
            <person name="Liu Q."/>
            <person name="Fairley S."/>
            <person name="Magor K.E."/>
            <person name="Du Z."/>
            <person name="Hu X."/>
            <person name="Goodman L."/>
            <person name="Tafer H."/>
            <person name="Vignal A."/>
            <person name="Lee T."/>
            <person name="Kim K.W."/>
            <person name="Sheng Z."/>
            <person name="An Y."/>
            <person name="Searle S."/>
            <person name="Herrero J."/>
            <person name="Groenen M.A."/>
            <person name="Crooijmans R.P."/>
            <person name="Faraut T."/>
            <person name="Cai Q."/>
            <person name="Webster R.G."/>
            <person name="Aldridge J.R."/>
            <person name="Warren W.C."/>
            <person name="Bartschat S."/>
            <person name="Kehr S."/>
            <person name="Marz M."/>
            <person name="Stadler P.F."/>
            <person name="Smith J."/>
            <person name="Kraus R.H."/>
            <person name="Zhao Y."/>
            <person name="Ren L."/>
            <person name="Fei J."/>
            <person name="Morisson M."/>
            <person name="Kaiser P."/>
            <person name="Griffin D.K."/>
            <person name="Rao M."/>
            <person name="Pitel F."/>
            <person name="Wang J."/>
            <person name="Li N."/>
        </authorList>
    </citation>
    <scope>NUCLEOTIDE SEQUENCE [LARGE SCALE GENOMIC DNA]</scope>
</reference>
<dbReference type="EMBL" id="KB742433">
    <property type="protein sequence ID" value="EOB08625.1"/>
    <property type="molecule type" value="Genomic_DNA"/>
</dbReference>